<dbReference type="AlphaFoldDB" id="A0A317CK10"/>
<dbReference type="RefSeq" id="WP_109821741.1">
    <property type="nucleotide sequence ID" value="NZ_QGKL01000009.1"/>
</dbReference>
<dbReference type="Gene3D" id="3.40.430.10">
    <property type="entry name" value="Dihydrofolate Reductase, subunit A"/>
    <property type="match status" value="1"/>
</dbReference>
<comment type="pathway">
    <text evidence="1 8">Cofactor biosynthesis; tetrahydrofolate biosynthesis; 5,6,7,8-tetrahydrofolate from 7,8-dihydrofolate: step 1/1.</text>
</comment>
<keyword evidence="6 8" id="KW-0560">Oxidoreductase</keyword>
<dbReference type="GO" id="GO:0046655">
    <property type="term" value="P:folic acid metabolic process"/>
    <property type="evidence" value="ECO:0007669"/>
    <property type="project" value="TreeGrafter"/>
</dbReference>
<dbReference type="Pfam" id="PF00186">
    <property type="entry name" value="DHFR_1"/>
    <property type="match status" value="1"/>
</dbReference>
<gene>
    <name evidence="11" type="ORF">DKT75_01875</name>
</gene>
<dbReference type="InterPro" id="IPR001796">
    <property type="entry name" value="DHFR_dom"/>
</dbReference>
<sequence length="164" mass="18620">MIVSMIVAMAEDRVIGLNGSMPWHLPADFAYFKKSTMGCPIIMGRKTFDSIGKRLPGRRNIVLTRSSDLVIAGCDVVTSLDEALALVDKEHEVFIIGGQQLYEQALPIANRLYLTHIQTKLEGDTCFPDYSNYPWKQIRHEVFSSDEKNMYSYSFELLEKTFSS</sequence>
<evidence type="ECO:0000256" key="9">
    <source>
        <dbReference type="RuleBase" id="RU004474"/>
    </source>
</evidence>
<evidence type="ECO:0000256" key="8">
    <source>
        <dbReference type="PIRNR" id="PIRNR000194"/>
    </source>
</evidence>
<protein>
    <recommendedName>
        <fullName evidence="3 8">Dihydrofolate reductase</fullName>
        <ecNumber evidence="3 8">1.5.1.3</ecNumber>
    </recommendedName>
</protein>
<dbReference type="PRINTS" id="PR00070">
    <property type="entry name" value="DHFR"/>
</dbReference>
<dbReference type="CDD" id="cd00209">
    <property type="entry name" value="DHFR"/>
    <property type="match status" value="1"/>
</dbReference>
<comment type="similarity">
    <text evidence="2 8 9">Belongs to the dihydrofolate reductase family.</text>
</comment>
<evidence type="ECO:0000313" key="11">
    <source>
        <dbReference type="EMBL" id="PWQ98935.1"/>
    </source>
</evidence>
<keyword evidence="12" id="KW-1185">Reference proteome</keyword>
<name>A0A317CK10_9GAMM</name>
<evidence type="ECO:0000256" key="7">
    <source>
        <dbReference type="ARBA" id="ARBA00025067"/>
    </source>
</evidence>
<dbReference type="GO" id="GO:0070401">
    <property type="term" value="F:NADP+ binding"/>
    <property type="evidence" value="ECO:0007669"/>
    <property type="project" value="UniProtKB-ARBA"/>
</dbReference>
<dbReference type="PROSITE" id="PS00075">
    <property type="entry name" value="DHFR_1"/>
    <property type="match status" value="1"/>
</dbReference>
<dbReference type="FunFam" id="3.40.430.10:FF:000001">
    <property type="entry name" value="Dihydrofolate reductase"/>
    <property type="match status" value="1"/>
</dbReference>
<dbReference type="NCBIfam" id="NF008037">
    <property type="entry name" value="PRK10769.1"/>
    <property type="match status" value="1"/>
</dbReference>
<keyword evidence="4 8" id="KW-0554">One-carbon metabolism</keyword>
<evidence type="ECO:0000259" key="10">
    <source>
        <dbReference type="PROSITE" id="PS51330"/>
    </source>
</evidence>
<dbReference type="InterPro" id="IPR012259">
    <property type="entry name" value="DHFR"/>
</dbReference>
<dbReference type="GO" id="GO:0046452">
    <property type="term" value="P:dihydrofolate metabolic process"/>
    <property type="evidence" value="ECO:0007669"/>
    <property type="project" value="TreeGrafter"/>
</dbReference>
<dbReference type="OrthoDB" id="9804315at2"/>
<evidence type="ECO:0000313" key="12">
    <source>
        <dbReference type="Proteomes" id="UP000245506"/>
    </source>
</evidence>
<organism evidence="11 12">
    <name type="scientific">Leucothrix arctica</name>
    <dbReference type="NCBI Taxonomy" id="1481894"/>
    <lineage>
        <taxon>Bacteria</taxon>
        <taxon>Pseudomonadati</taxon>
        <taxon>Pseudomonadota</taxon>
        <taxon>Gammaproteobacteria</taxon>
        <taxon>Thiotrichales</taxon>
        <taxon>Thiotrichaceae</taxon>
        <taxon>Leucothrix</taxon>
    </lineage>
</organism>
<dbReference type="GO" id="GO:0046654">
    <property type="term" value="P:tetrahydrofolate biosynthetic process"/>
    <property type="evidence" value="ECO:0007669"/>
    <property type="project" value="UniProtKB-UniPathway"/>
</dbReference>
<dbReference type="UniPathway" id="UPA00077">
    <property type="reaction ID" value="UER00158"/>
</dbReference>
<evidence type="ECO:0000256" key="6">
    <source>
        <dbReference type="ARBA" id="ARBA00023002"/>
    </source>
</evidence>
<dbReference type="Proteomes" id="UP000245506">
    <property type="component" value="Unassembled WGS sequence"/>
</dbReference>
<dbReference type="InterPro" id="IPR017925">
    <property type="entry name" value="DHFR_CS"/>
</dbReference>
<dbReference type="SUPFAM" id="SSF53597">
    <property type="entry name" value="Dihydrofolate reductase-like"/>
    <property type="match status" value="1"/>
</dbReference>
<dbReference type="PANTHER" id="PTHR48069:SF3">
    <property type="entry name" value="DIHYDROFOLATE REDUCTASE"/>
    <property type="match status" value="1"/>
</dbReference>
<dbReference type="GO" id="GO:0005829">
    <property type="term" value="C:cytosol"/>
    <property type="evidence" value="ECO:0007669"/>
    <property type="project" value="TreeGrafter"/>
</dbReference>
<dbReference type="InterPro" id="IPR024072">
    <property type="entry name" value="DHFR-like_dom_sf"/>
</dbReference>
<dbReference type="EMBL" id="QGKL01000009">
    <property type="protein sequence ID" value="PWQ98935.1"/>
    <property type="molecule type" value="Genomic_DNA"/>
</dbReference>
<comment type="catalytic activity">
    <reaction evidence="8">
        <text>(6S)-5,6,7,8-tetrahydrofolate + NADP(+) = 7,8-dihydrofolate + NADPH + H(+)</text>
        <dbReference type="Rhea" id="RHEA:15009"/>
        <dbReference type="ChEBI" id="CHEBI:15378"/>
        <dbReference type="ChEBI" id="CHEBI:57451"/>
        <dbReference type="ChEBI" id="CHEBI:57453"/>
        <dbReference type="ChEBI" id="CHEBI:57783"/>
        <dbReference type="ChEBI" id="CHEBI:58349"/>
        <dbReference type="EC" id="1.5.1.3"/>
    </reaction>
</comment>
<feature type="domain" description="DHFR" evidence="10">
    <location>
        <begin position="2"/>
        <end position="160"/>
    </location>
</feature>
<dbReference type="GO" id="GO:0006730">
    <property type="term" value="P:one-carbon metabolic process"/>
    <property type="evidence" value="ECO:0007669"/>
    <property type="project" value="UniProtKB-KW"/>
</dbReference>
<dbReference type="EC" id="1.5.1.3" evidence="3 8"/>
<reference evidence="11 12" key="1">
    <citation type="submission" date="2018-05" db="EMBL/GenBank/DDBJ databases">
        <title>Leucothrix arctica sp. nov., isolated from Arctic seawater.</title>
        <authorList>
            <person name="Choi A."/>
            <person name="Baek K."/>
        </authorList>
    </citation>
    <scope>NUCLEOTIDE SEQUENCE [LARGE SCALE GENOMIC DNA]</scope>
    <source>
        <strain evidence="11 12">IMCC9719</strain>
    </source>
</reference>
<accession>A0A317CK10</accession>
<evidence type="ECO:0000256" key="3">
    <source>
        <dbReference type="ARBA" id="ARBA00012856"/>
    </source>
</evidence>
<evidence type="ECO:0000256" key="1">
    <source>
        <dbReference type="ARBA" id="ARBA00004903"/>
    </source>
</evidence>
<dbReference type="PANTHER" id="PTHR48069">
    <property type="entry name" value="DIHYDROFOLATE REDUCTASE"/>
    <property type="match status" value="1"/>
</dbReference>
<dbReference type="GO" id="GO:0004146">
    <property type="term" value="F:dihydrofolate reductase activity"/>
    <property type="evidence" value="ECO:0007669"/>
    <property type="project" value="UniProtKB-EC"/>
</dbReference>
<evidence type="ECO:0000256" key="2">
    <source>
        <dbReference type="ARBA" id="ARBA00009539"/>
    </source>
</evidence>
<keyword evidence="5 8" id="KW-0521">NADP</keyword>
<proteinExistence type="inferred from homology"/>
<evidence type="ECO:0000256" key="4">
    <source>
        <dbReference type="ARBA" id="ARBA00022563"/>
    </source>
</evidence>
<comment type="function">
    <text evidence="7 8">Key enzyme in folate metabolism. Catalyzes an essential reaction for de novo glycine and purine synthesis, and for DNA precursor synthesis.</text>
</comment>
<dbReference type="PIRSF" id="PIRSF000194">
    <property type="entry name" value="DHFR"/>
    <property type="match status" value="1"/>
</dbReference>
<dbReference type="PROSITE" id="PS51330">
    <property type="entry name" value="DHFR_2"/>
    <property type="match status" value="1"/>
</dbReference>
<comment type="caution">
    <text evidence="11">The sequence shown here is derived from an EMBL/GenBank/DDBJ whole genome shotgun (WGS) entry which is preliminary data.</text>
</comment>
<evidence type="ECO:0000256" key="5">
    <source>
        <dbReference type="ARBA" id="ARBA00022857"/>
    </source>
</evidence>